<proteinExistence type="predicted"/>
<sequence length="38" mass="4662">MEHILFPSQPFTVTFRYASEQSYWQFPILCHPITRYLN</sequence>
<dbReference type="Proteomes" id="UP000748531">
    <property type="component" value="Unassembled WGS sequence"/>
</dbReference>
<comment type="caution">
    <text evidence="1">The sequence shown here is derived from an EMBL/GenBank/DDBJ whole genome shotgun (WGS) entry which is preliminary data.</text>
</comment>
<gene>
    <name evidence="1" type="ORF">PHET_03677</name>
</gene>
<evidence type="ECO:0000313" key="1">
    <source>
        <dbReference type="EMBL" id="KAF5402825.1"/>
    </source>
</evidence>
<reference evidence="1" key="1">
    <citation type="submission" date="2019-05" db="EMBL/GenBank/DDBJ databases">
        <title>Annotation for the trematode Paragonimus heterotremus.</title>
        <authorList>
            <person name="Choi Y.-J."/>
        </authorList>
    </citation>
    <scope>NUCLEOTIDE SEQUENCE</scope>
    <source>
        <strain evidence="1">LC</strain>
    </source>
</reference>
<organism evidence="1 2">
    <name type="scientific">Paragonimus heterotremus</name>
    <dbReference type="NCBI Taxonomy" id="100268"/>
    <lineage>
        <taxon>Eukaryota</taxon>
        <taxon>Metazoa</taxon>
        <taxon>Spiralia</taxon>
        <taxon>Lophotrochozoa</taxon>
        <taxon>Platyhelminthes</taxon>
        <taxon>Trematoda</taxon>
        <taxon>Digenea</taxon>
        <taxon>Plagiorchiida</taxon>
        <taxon>Troglotremata</taxon>
        <taxon>Troglotrematidae</taxon>
        <taxon>Paragonimus</taxon>
    </lineage>
</organism>
<evidence type="ECO:0000313" key="2">
    <source>
        <dbReference type="Proteomes" id="UP000748531"/>
    </source>
</evidence>
<dbReference type="EMBL" id="LUCH01001579">
    <property type="protein sequence ID" value="KAF5402825.1"/>
    <property type="molecule type" value="Genomic_DNA"/>
</dbReference>
<accession>A0A8J4SR12</accession>
<name>A0A8J4SR12_9TREM</name>
<keyword evidence="2" id="KW-1185">Reference proteome</keyword>
<protein>
    <submittedName>
        <fullName evidence="1">Uncharacterized protein</fullName>
    </submittedName>
</protein>
<dbReference type="AlphaFoldDB" id="A0A8J4SR12"/>